<name>A0ABX8XJD2_9ACTN</name>
<dbReference type="InterPro" id="IPR016156">
    <property type="entry name" value="FAD/NAD-linked_Rdtase_dimer_sf"/>
</dbReference>
<dbReference type="EMBL" id="CP080647">
    <property type="protein sequence ID" value="QYX75777.1"/>
    <property type="molecule type" value="Genomic_DNA"/>
</dbReference>
<sequence length="127" mass="13468">MPRCGSGPLAAARDLLAADPHARKAFAPVPYFWSDQYGMKVQAYGWLRGHGEVAIVDGGPAERRFVAVYRADDRGTGALAVGMPPKAIRRWRQAIASGAGWRESLTPTRPAVSEGGDHGGTAVRAVA</sequence>
<reference evidence="3 4" key="1">
    <citation type="submission" date="2021-08" db="EMBL/GenBank/DDBJ databases">
        <authorList>
            <person name="Ping M."/>
        </authorList>
    </citation>
    <scope>NUCLEOTIDE SEQUENCE [LARGE SCALE GENOMIC DNA]</scope>
    <source>
        <strain evidence="3 4">MG28</strain>
    </source>
</reference>
<dbReference type="Pfam" id="PF14759">
    <property type="entry name" value="Reductase_C"/>
    <property type="match status" value="1"/>
</dbReference>
<protein>
    <submittedName>
        <fullName evidence="3">Ferredoxin reductase</fullName>
    </submittedName>
</protein>
<dbReference type="Proteomes" id="UP000827138">
    <property type="component" value="Chromosome"/>
</dbReference>
<evidence type="ECO:0000313" key="4">
    <source>
        <dbReference type="Proteomes" id="UP000827138"/>
    </source>
</evidence>
<dbReference type="InterPro" id="IPR028202">
    <property type="entry name" value="Reductase_C"/>
</dbReference>
<dbReference type="RefSeq" id="WP_220644931.1">
    <property type="nucleotide sequence ID" value="NZ_CP080647.1"/>
</dbReference>
<organism evidence="3 4">
    <name type="scientific">Streptomyces akebiae</name>
    <dbReference type="NCBI Taxonomy" id="2865673"/>
    <lineage>
        <taxon>Bacteria</taxon>
        <taxon>Bacillati</taxon>
        <taxon>Actinomycetota</taxon>
        <taxon>Actinomycetes</taxon>
        <taxon>Kitasatosporales</taxon>
        <taxon>Streptomycetaceae</taxon>
        <taxon>Streptomyces</taxon>
    </lineage>
</organism>
<evidence type="ECO:0000256" key="1">
    <source>
        <dbReference type="SAM" id="MobiDB-lite"/>
    </source>
</evidence>
<dbReference type="Gene3D" id="3.30.390.30">
    <property type="match status" value="1"/>
</dbReference>
<gene>
    <name evidence="3" type="ORF">K1J60_03960</name>
</gene>
<dbReference type="SUPFAM" id="SSF55424">
    <property type="entry name" value="FAD/NAD-linked reductases, dimerisation (C-terminal) domain"/>
    <property type="match status" value="1"/>
</dbReference>
<evidence type="ECO:0000259" key="2">
    <source>
        <dbReference type="Pfam" id="PF14759"/>
    </source>
</evidence>
<evidence type="ECO:0000313" key="3">
    <source>
        <dbReference type="EMBL" id="QYX75777.1"/>
    </source>
</evidence>
<keyword evidence="4" id="KW-1185">Reference proteome</keyword>
<proteinExistence type="predicted"/>
<accession>A0ABX8XJD2</accession>
<feature type="domain" description="Reductase C-terminal" evidence="2">
    <location>
        <begin position="31"/>
        <end position="99"/>
    </location>
</feature>
<feature type="region of interest" description="Disordered" evidence="1">
    <location>
        <begin position="99"/>
        <end position="127"/>
    </location>
</feature>